<evidence type="ECO:0000313" key="1">
    <source>
        <dbReference type="EMBL" id="SVB56456.1"/>
    </source>
</evidence>
<sequence>MDSNIGEYGTKRDKDVISLLKYLQSWVVSMISGKIAERRWLKEPTQLQWRVTLPSAKTTLLSLIKRTAQLGCLDDYFLSYAKPRPQNTMNRGSLKSPFSIAVVRVIPKRTANERIPINLHLGSTLFFLNQSSIDIWMISLYTKSNNQ</sequence>
<protein>
    <submittedName>
        <fullName evidence="1">Uncharacterized protein</fullName>
    </submittedName>
</protein>
<accession>A0A382F0C5</accession>
<proteinExistence type="predicted"/>
<gene>
    <name evidence="1" type="ORF">METZ01_LOCUS209310</name>
</gene>
<name>A0A382F0C5_9ZZZZ</name>
<organism evidence="1">
    <name type="scientific">marine metagenome</name>
    <dbReference type="NCBI Taxonomy" id="408172"/>
    <lineage>
        <taxon>unclassified sequences</taxon>
        <taxon>metagenomes</taxon>
        <taxon>ecological metagenomes</taxon>
    </lineage>
</organism>
<dbReference type="AlphaFoldDB" id="A0A382F0C5"/>
<reference evidence="1" key="1">
    <citation type="submission" date="2018-05" db="EMBL/GenBank/DDBJ databases">
        <authorList>
            <person name="Lanie J.A."/>
            <person name="Ng W.-L."/>
            <person name="Kazmierczak K.M."/>
            <person name="Andrzejewski T.M."/>
            <person name="Davidsen T.M."/>
            <person name="Wayne K.J."/>
            <person name="Tettelin H."/>
            <person name="Glass J.I."/>
            <person name="Rusch D."/>
            <person name="Podicherti R."/>
            <person name="Tsui H.-C.T."/>
            <person name="Winkler M.E."/>
        </authorList>
    </citation>
    <scope>NUCLEOTIDE SEQUENCE</scope>
</reference>
<dbReference type="EMBL" id="UINC01047321">
    <property type="protein sequence ID" value="SVB56456.1"/>
    <property type="molecule type" value="Genomic_DNA"/>
</dbReference>